<evidence type="ECO:0000313" key="4">
    <source>
        <dbReference type="WBParaSite" id="Hba_17056"/>
    </source>
</evidence>
<dbReference type="InterPro" id="IPR052782">
    <property type="entry name" value="Oocyte-zygote_transition_reg"/>
</dbReference>
<organism evidence="3 4">
    <name type="scientific">Heterorhabditis bacteriophora</name>
    <name type="common">Entomopathogenic nematode worm</name>
    <dbReference type="NCBI Taxonomy" id="37862"/>
    <lineage>
        <taxon>Eukaryota</taxon>
        <taxon>Metazoa</taxon>
        <taxon>Ecdysozoa</taxon>
        <taxon>Nematoda</taxon>
        <taxon>Chromadorea</taxon>
        <taxon>Rhabditida</taxon>
        <taxon>Rhabditina</taxon>
        <taxon>Rhabditomorpha</taxon>
        <taxon>Strongyloidea</taxon>
        <taxon>Heterorhabditidae</taxon>
        <taxon>Heterorhabditis</taxon>
    </lineage>
</organism>
<dbReference type="Proteomes" id="UP000095283">
    <property type="component" value="Unplaced"/>
</dbReference>
<dbReference type="Gene3D" id="3.90.190.10">
    <property type="entry name" value="Protein tyrosine phosphatase superfamily"/>
    <property type="match status" value="1"/>
</dbReference>
<dbReference type="AlphaFoldDB" id="A0A1I7XH95"/>
<sequence length="366" mass="42879">MQRRRSGDGKPRLSKSMQIIGQLEGEKPADMVLHYTKLTSKQKQTMHDQLTAPTRINCKGFIENKEKNRALIPIHEKKRVMLPQFKEGDSEYVPATYASYDREDFIIIQAPTKTNYKDFWRIVETDATKCYPYWPTKEKEKMNIEVICTVYRLRAKNSKLNIASLNITIVKDGRFVIQLKRKQNYKGYVTYDMEIVSTDPTIELGDKAKSTVNTQAAIKFFHFFYLSINSDIKSDSVNEDEGDEDKKPRSNWAQDTWPDIELLAPFVQALSKKEVQVNQGRFDRYFCFRLPSKLFRTAIIWVGAILMKDIEKRECFDIEDLVRKLTRIRPGVFHNRIYYCILFALAFRLAALGGWSNYEVRDNREE</sequence>
<feature type="transmembrane region" description="Helical" evidence="1">
    <location>
        <begin position="337"/>
        <end position="356"/>
    </location>
</feature>
<dbReference type="InterPro" id="IPR029021">
    <property type="entry name" value="Prot-tyrosine_phosphatase-like"/>
</dbReference>
<dbReference type="WBParaSite" id="Hba_17056">
    <property type="protein sequence ID" value="Hba_17056"/>
    <property type="gene ID" value="Hba_17056"/>
</dbReference>
<dbReference type="SMART" id="SM00194">
    <property type="entry name" value="PTPc"/>
    <property type="match status" value="1"/>
</dbReference>
<reference evidence="4" key="1">
    <citation type="submission" date="2016-11" db="UniProtKB">
        <authorList>
            <consortium name="WormBaseParasite"/>
        </authorList>
    </citation>
    <scope>IDENTIFICATION</scope>
</reference>
<keyword evidence="1" id="KW-0812">Transmembrane</keyword>
<keyword evidence="3" id="KW-1185">Reference proteome</keyword>
<dbReference type="PANTHER" id="PTHR46163:SF17">
    <property type="entry name" value="DNA-DIRECTED DNA POLYMERASE-RELATED"/>
    <property type="match status" value="1"/>
</dbReference>
<dbReference type="InterPro" id="IPR000242">
    <property type="entry name" value="PTP_cat"/>
</dbReference>
<evidence type="ECO:0000256" key="1">
    <source>
        <dbReference type="SAM" id="Phobius"/>
    </source>
</evidence>
<accession>A0A1I7XH95</accession>
<dbReference type="GO" id="GO:0004725">
    <property type="term" value="F:protein tyrosine phosphatase activity"/>
    <property type="evidence" value="ECO:0007669"/>
    <property type="project" value="InterPro"/>
</dbReference>
<keyword evidence="1" id="KW-1133">Transmembrane helix</keyword>
<proteinExistence type="predicted"/>
<keyword evidence="1" id="KW-0472">Membrane</keyword>
<dbReference type="Pfam" id="PF00102">
    <property type="entry name" value="Y_phosphatase"/>
    <property type="match status" value="1"/>
</dbReference>
<dbReference type="SUPFAM" id="SSF52799">
    <property type="entry name" value="(Phosphotyrosine protein) phosphatases II"/>
    <property type="match status" value="1"/>
</dbReference>
<protein>
    <submittedName>
        <fullName evidence="4">Tyrosine-protein phosphatase domain-containing protein</fullName>
    </submittedName>
</protein>
<evidence type="ECO:0000259" key="2">
    <source>
        <dbReference type="PROSITE" id="PS50055"/>
    </source>
</evidence>
<name>A0A1I7XH95_HETBA</name>
<dbReference type="PROSITE" id="PS50055">
    <property type="entry name" value="TYR_PHOSPHATASE_PTP"/>
    <property type="match status" value="1"/>
</dbReference>
<feature type="domain" description="Tyrosine-protein phosphatase" evidence="2">
    <location>
        <begin position="63"/>
        <end position="349"/>
    </location>
</feature>
<evidence type="ECO:0000313" key="3">
    <source>
        <dbReference type="Proteomes" id="UP000095283"/>
    </source>
</evidence>
<dbReference type="PANTHER" id="PTHR46163">
    <property type="entry name" value="TYROSINE-PROTEIN PHOSPHATASE-RELATED"/>
    <property type="match status" value="1"/>
</dbReference>